<dbReference type="STRING" id="1195236.CTER_1424"/>
<dbReference type="Gene3D" id="3.30.559.10">
    <property type="entry name" value="Chloramphenicol acetyltransferase-like domain"/>
    <property type="match status" value="2"/>
</dbReference>
<evidence type="ECO:0000256" key="12">
    <source>
        <dbReference type="ARBA" id="ARBA00029443"/>
    </source>
</evidence>
<dbReference type="CDD" id="cd00833">
    <property type="entry name" value="PKS"/>
    <property type="match status" value="1"/>
</dbReference>
<dbReference type="SUPFAM" id="SSF52777">
    <property type="entry name" value="CoA-dependent acyltransferases"/>
    <property type="match status" value="4"/>
</dbReference>
<dbReference type="InterPro" id="IPR020845">
    <property type="entry name" value="AMP-binding_CS"/>
</dbReference>
<dbReference type="Pfam" id="PF00550">
    <property type="entry name" value="PP-binding"/>
    <property type="match status" value="2"/>
</dbReference>
<dbReference type="Pfam" id="PF13193">
    <property type="entry name" value="AMP-binding_C"/>
    <property type="match status" value="1"/>
</dbReference>
<comment type="function">
    <text evidence="2">Involved in some intermediate steps for the synthesis of the antibiotic polyketide bacillaene which is involved in secondary metabolism.</text>
</comment>
<keyword evidence="6" id="KW-0596">Phosphopantetheine</keyword>
<dbReference type="InterPro" id="IPR009081">
    <property type="entry name" value="PP-bd_ACP"/>
</dbReference>
<dbReference type="FunFam" id="3.40.50.12780:FF:000012">
    <property type="entry name" value="Non-ribosomal peptide synthetase"/>
    <property type="match status" value="1"/>
</dbReference>
<dbReference type="InterPro" id="IPR016036">
    <property type="entry name" value="Malonyl_transacylase_ACP-bd"/>
</dbReference>
<keyword evidence="11 13" id="KW-0175">Coiled coil</keyword>
<dbReference type="eggNOG" id="COG1020">
    <property type="taxonomic scope" value="Bacteria"/>
</dbReference>
<dbReference type="Gene3D" id="3.40.50.980">
    <property type="match status" value="2"/>
</dbReference>
<comment type="pathway">
    <text evidence="4">Antibiotic biosynthesis; bacillaene biosynthesis.</text>
</comment>
<dbReference type="InterPro" id="IPR000873">
    <property type="entry name" value="AMP-dep_synth/lig_dom"/>
</dbReference>
<dbReference type="SUPFAM" id="SSF55048">
    <property type="entry name" value="Probable ACP-binding domain of malonyl-CoA ACP transacylase"/>
    <property type="match status" value="1"/>
</dbReference>
<dbReference type="InterPro" id="IPR015424">
    <property type="entry name" value="PyrdxlP-dep_Trfase"/>
</dbReference>
<evidence type="ECO:0000256" key="11">
    <source>
        <dbReference type="ARBA" id="ARBA00023054"/>
    </source>
</evidence>
<dbReference type="GO" id="GO:0044550">
    <property type="term" value="P:secondary metabolite biosynthetic process"/>
    <property type="evidence" value="ECO:0007669"/>
    <property type="project" value="TreeGrafter"/>
</dbReference>
<dbReference type="Gene3D" id="3.30.559.30">
    <property type="entry name" value="Nonribosomal peptide synthetase, condensation domain"/>
    <property type="match status" value="2"/>
</dbReference>
<dbReference type="InterPro" id="IPR025110">
    <property type="entry name" value="AMP-bd_C"/>
</dbReference>
<dbReference type="PROSITE" id="PS50075">
    <property type="entry name" value="CARRIER"/>
    <property type="match status" value="2"/>
</dbReference>
<dbReference type="GO" id="GO:0004315">
    <property type="term" value="F:3-oxoacyl-[acyl-carrier-protein] synthase activity"/>
    <property type="evidence" value="ECO:0007669"/>
    <property type="project" value="InterPro"/>
</dbReference>
<dbReference type="Gene3D" id="3.40.47.10">
    <property type="match status" value="1"/>
</dbReference>
<evidence type="ECO:0000256" key="8">
    <source>
        <dbReference type="ARBA" id="ARBA00022553"/>
    </source>
</evidence>
<dbReference type="eggNOG" id="COG3321">
    <property type="taxonomic scope" value="Bacteria"/>
</dbReference>
<keyword evidence="9" id="KW-0808">Transferase</keyword>
<dbReference type="PANTHER" id="PTHR45527:SF1">
    <property type="entry name" value="FATTY ACID SYNTHASE"/>
    <property type="match status" value="1"/>
</dbReference>
<evidence type="ECO:0000256" key="1">
    <source>
        <dbReference type="ARBA" id="ARBA00001957"/>
    </source>
</evidence>
<comment type="subcellular location">
    <subcellularLocation>
        <location evidence="3">Cytoplasm</location>
    </subcellularLocation>
</comment>
<comment type="caution">
    <text evidence="16">The sequence shown here is derived from an EMBL/GenBank/DDBJ whole genome shotgun (WGS) entry which is preliminary data.</text>
</comment>
<dbReference type="Gene3D" id="3.40.366.10">
    <property type="entry name" value="Malonyl-Coenzyme A Acyl Carrier Protein, domain 2"/>
    <property type="match status" value="1"/>
</dbReference>
<dbReference type="Gene3D" id="3.40.640.10">
    <property type="entry name" value="Type I PLP-dependent aspartate aminotransferase-like (Major domain)"/>
    <property type="match status" value="1"/>
</dbReference>
<comment type="similarity">
    <text evidence="12">In the C-terminal section; belongs to the NRP synthetase family.</text>
</comment>
<dbReference type="Pfam" id="PF00698">
    <property type="entry name" value="Acyl_transf_1"/>
    <property type="match status" value="1"/>
</dbReference>
<dbReference type="InterPro" id="IPR045851">
    <property type="entry name" value="AMP-bd_C_sf"/>
</dbReference>
<dbReference type="SUPFAM" id="SSF53901">
    <property type="entry name" value="Thiolase-like"/>
    <property type="match status" value="1"/>
</dbReference>
<dbReference type="Gene3D" id="3.30.300.30">
    <property type="match status" value="1"/>
</dbReference>
<dbReference type="InterPro" id="IPR014043">
    <property type="entry name" value="Acyl_transferase_dom"/>
</dbReference>
<feature type="domain" description="Ketosynthase family 3 (KS3)" evidence="15">
    <location>
        <begin position="32"/>
        <end position="455"/>
    </location>
</feature>
<dbReference type="InterPro" id="IPR005814">
    <property type="entry name" value="Aminotrans_3"/>
</dbReference>
<dbReference type="InterPro" id="IPR014031">
    <property type="entry name" value="Ketoacyl_synth_C"/>
</dbReference>
<dbReference type="Gene3D" id="2.30.38.10">
    <property type="entry name" value="Luciferase, Domain 3"/>
    <property type="match status" value="1"/>
</dbReference>
<dbReference type="InterPro" id="IPR018201">
    <property type="entry name" value="Ketoacyl_synth_AS"/>
</dbReference>
<evidence type="ECO:0000256" key="13">
    <source>
        <dbReference type="SAM" id="Coils"/>
    </source>
</evidence>
<sequence>MEQEINKYKAALKKAAKKIEELSNKINENEINEDIAVIGYGCRFPGGANDPGKFWDILVNGVDTVTEIDKSRFDFEKYYSDDTDEVGKMNTNAGAFLNVPVDEFDNRHFEISPLEASAMDPQQRLLLEVSWEAMENAGLNIKKLQGSDTGIFVGVNSSDYFRAHMYSGDTKKINSYSVTGITFGAACGRLSYFYDFKGPAVTFDTACSSSLVALKAAMESLKKNECSIALLGGVNLLLSPESFIGLSKIHGLSKDGRCRAFDESADGFGRGEGCGVIVLKKMSRARADGDVISAVIKGVFVGQDGRTNGIAAPNGSAQKNVIKRAMEQACISADDIDYVETHGTGTPLGDSIEAQVLGDIFKDKKNPLLIGAVKTNVAHLEAASGMAGLIKIILSLEHNQIPPSIHLNNKNPNINWSHIEVVTKPVAWKRGEKVRRAGISSFGFTGTLAHAIIEEAPLDKLEEEVHELSYHLMTLSAKSKEALKNTINNMKDYLRKSGNSINDICYSSNVYKSHMDYRLAVSGKSREDILSKLEDDENLQENFSCNAFRMNNIVFLFTGQGSIYRNIGKEYYESSPVFKKALDVCDQKFREILNISILDAVYGEDDNVLQKAVYSQPVIFSIEYALTRIWDSLGIKAMSVVGHSIGEYAAACYAGVLNLDDAIKMIAYRGQIMDSVNIDGKMAGVLTCAETVREAIRESGCQNVFIAAVNAPQNVTISGLGEEVDRVIEKIQEKQRVFVDKLNITHPFHSVLMKEYCVGYYEKIKDIQYSKGKVDIISSITGDLKDERTFGDVNYWTNHLCNTVDFYKAIETAKEYGGNIFIEIGGDATLCGLANQCLLDGEELFLPSLRKGGNGYKQLFDSVRLLYLNGVEIQWRSFYEHYKREKVDLPTYAFNRKSFWMDLNSDIVNDATGEAAVSSAMSKATVARVLEFRPGAIHEKNKYEPVVLNKPKKSSHIIRDEKTIEADIKNIVNIITGLVVDEINSHDNLFTLGFDSLLLLNFKKRIDTKYNTNISLNDFFLKLNTVEAIAGYIYQHMPETAETLVEQVQEALPDMGMFNHYGNTPYFANIEDQINSMHAQLEYILDMSRNEVAGNKAGSNAYIRSEFPKTNNAAMIFEKDFLTAKQRKFLDDFILQYNTKTRNSKEYVSKYKPVFSDWINSLNFRTTIKELIYPIVSKSSQGARFWDIDGNEYIDLAMGYGVHYFGHNPQFVTDAIMDQLGKGFELGPQCELAGKVAELISELTGVERVAFCNTGSEAVMVALRIARASRGKEKIVKFSGSYHGAFDGILTNTDEEGPYPTSPGTTYGMVKDTVSLLYGSKESLEYIRENKEDIAAILVEPVQSRRPGFYPKEFLKELRALTEETGIILIFDEMVNGFRIQVGGAQAYFGIKADIVTYGKILGGGLPIGVVAGKKEYIDTIDGGSWSFGDDSRPEKETIIFAGTFCKNPLSMAAAYAALSYMKEKGDVLQQGVNAKTKFFTEEVNAFFESENVPVRVRYFGSQFKFESFGKYDLSLFPIEMELFFYLLNAKGVYTWERRTCCFCTEITDDDVKTVIDKIKESIYELRQGGFEFSDKTRADNKVVPMSINQKRLFSTILINEGDPYNIIGALEITGAINVGKLEAVLQKIIERHESLRTTLYIKDDRFVQEVKDSIDFKIDIIQKESSKDLDELIEETICWFDLFQGPLIKVTLIRVSPGRAILLFDFHHTIADGRSLDIFGQELITLYSGRELGPIHNQYSDYVLWEEKFLASDEIKESEGYWLKKLSGEVAKLNLPLDRNSGTMGSIAGDTVRMTIGEGLVNDLKQFSKKSGASLFMVLVASFNVLLHKLSGTEDIVIGTPVTNRGNGTFDSNIGMFTNTIVLRNRLSEDKSFKGFLDEVRQSSLEAYAHMNYPFNFLINRLNADSKGGRNTLIDAMFVYENIDKRVFKIDNVEIKTYEYKSKIAEFGFTMEILEENGVFNINLTYKTDILNRDSISRWGEYYRTILESIVKDSSISIADIQLMTEYDRQKILCDFNDTKTDYPKGKTIGELFQEQAKKTPDKTAVVFGDKRLIYSELNKKANQLARVLRNTGVGPGTIVGLMVERSLEMIVGIMGILKAGGAYLPIDLEYPADRIKYMLEDSGARIMLIQSSLAGRVTCEIRTIAIDDASLYKGNCDDVDKAGSSENLAYIIYTSGSTGKPKGTLISHYSVTRVVRATNYIDIAETDVLLQLSSYLFDGSVFDIYGALLNGATLVIPDKYSILEVEKLGSLIEKEKISIFFTTTALFNSLVDISIKSLQNIRKVIFGGERVSFKHVKKALEILGPGKIIHVYGPTECTVFATYYPVDHIDERDVTIPIGKPISNTELYVVGKNNQLQPIGLPGELCIAGDGLAVGYLNRKDLNEEKFVNNPFETGSIMYRTGDLVKWLPDGNIEFIDRIDQQVKIRGFRIELGEIESALLTISGISEATVLVKEREGNKYLCACYVTDNEYSVEFIKEKLKKFLPGFMIPSYFIRVEKMPLNINGKIDKKKLMEIGGDISTAVEYELPRNTMEEKLVEIWKDILGLDKVGINDNFFEIGGHSLNAAILTGRIHKALNVRVSIKDLFRAETIKVLGAYIQENDKVAYREIEKIEKREYYPVSAAQKRMYTSQQKENGTAYNMSKAIEVLGELDVNKLEKTMKQLIERHESLRTSFDIADQEIVQRVHEAEEVDSSVETIIVNNEQEVPQKIEGFIRLFDLETAPLMRVGVIKLEDRRNIIVFDIHHIIADGISVSILTKEFSALYTDRELEDLKVQYKDYSSWQLKKLESIEIKKQEDFWLKEFSGKLPKAKLPTDYPSPAKRDFRGDTVTFKLDREITEKLKKIGQKISATLYMILLAELNILLSKYCQEEDIVVGTPIAGRTHRDLENVIGMFVNTLAIRSNVNKELSFEEYLEAVKEKTLLAFDNQEYQFEELVQKVAANSDISKNPLFDVMFAVQNVTEEQIEMGTLTVRSYPFAEKTEKFNLTIECWERDEGLTVNVSYATSLYKRETIEKIIEYYRYIITLTSGDTGITIENINLITKDELANFYRNSDLNDLNKEDLEFTF</sequence>
<evidence type="ECO:0000256" key="10">
    <source>
        <dbReference type="ARBA" id="ARBA00022898"/>
    </source>
</evidence>
<dbReference type="FunFam" id="1.10.1200.10:FF:000005">
    <property type="entry name" value="Nonribosomal peptide synthetase 1"/>
    <property type="match status" value="1"/>
</dbReference>
<dbReference type="Pfam" id="PF02801">
    <property type="entry name" value="Ketoacyl-synt_C"/>
    <property type="match status" value="1"/>
</dbReference>
<evidence type="ECO:0000256" key="3">
    <source>
        <dbReference type="ARBA" id="ARBA00004496"/>
    </source>
</evidence>
<dbReference type="GO" id="GO:0005829">
    <property type="term" value="C:cytosol"/>
    <property type="evidence" value="ECO:0007669"/>
    <property type="project" value="TreeGrafter"/>
</dbReference>
<keyword evidence="7" id="KW-0963">Cytoplasm</keyword>
<dbReference type="GO" id="GO:0043041">
    <property type="term" value="P:amino acid activation for nonribosomal peptide biosynthetic process"/>
    <property type="evidence" value="ECO:0007669"/>
    <property type="project" value="TreeGrafter"/>
</dbReference>
<evidence type="ECO:0000259" key="15">
    <source>
        <dbReference type="PROSITE" id="PS52004"/>
    </source>
</evidence>
<feature type="domain" description="Carrier" evidence="14">
    <location>
        <begin position="2529"/>
        <end position="2604"/>
    </location>
</feature>
<evidence type="ECO:0000256" key="4">
    <source>
        <dbReference type="ARBA" id="ARBA00004789"/>
    </source>
</evidence>
<dbReference type="GO" id="GO:0030170">
    <property type="term" value="F:pyridoxal phosphate binding"/>
    <property type="evidence" value="ECO:0007669"/>
    <property type="project" value="InterPro"/>
</dbReference>
<reference evidence="16 17" key="1">
    <citation type="journal article" date="2013" name="Genome Announc.">
        <title>Draft Genome Sequence of the Cellulolytic, Mesophilic, Anaerobic Bacterium Clostridium termitidis Strain CT1112 (DSM 5398).</title>
        <authorList>
            <person name="Lal S."/>
            <person name="Ramachandran U."/>
            <person name="Zhang X."/>
            <person name="Munir R."/>
            <person name="Sparling R."/>
            <person name="Levin D.B."/>
        </authorList>
    </citation>
    <scope>NUCLEOTIDE SEQUENCE [LARGE SCALE GENOMIC DNA]</scope>
    <source>
        <strain evidence="16 17">CT1112</strain>
    </source>
</reference>
<organism evidence="16 17">
    <name type="scientific">Ruminiclostridium cellobioparum subsp. termitidis CT1112</name>
    <dbReference type="NCBI Taxonomy" id="1195236"/>
    <lineage>
        <taxon>Bacteria</taxon>
        <taxon>Bacillati</taxon>
        <taxon>Bacillota</taxon>
        <taxon>Clostridia</taxon>
        <taxon>Eubacteriales</taxon>
        <taxon>Oscillospiraceae</taxon>
        <taxon>Ruminiclostridium</taxon>
    </lineage>
</organism>
<dbReference type="FunFam" id="3.40.50.980:FF:000001">
    <property type="entry name" value="Non-ribosomal peptide synthetase"/>
    <property type="match status" value="1"/>
</dbReference>
<dbReference type="PROSITE" id="PS00455">
    <property type="entry name" value="AMP_BINDING"/>
    <property type="match status" value="1"/>
</dbReference>
<proteinExistence type="inferred from homology"/>
<comment type="cofactor">
    <cofactor evidence="1">
        <name>pantetheine 4'-phosphate</name>
        <dbReference type="ChEBI" id="CHEBI:47942"/>
    </cofactor>
</comment>
<dbReference type="PROSITE" id="PS52004">
    <property type="entry name" value="KS3_2"/>
    <property type="match status" value="1"/>
</dbReference>
<dbReference type="GO" id="GO:0008483">
    <property type="term" value="F:transaminase activity"/>
    <property type="evidence" value="ECO:0007669"/>
    <property type="project" value="InterPro"/>
</dbReference>
<dbReference type="FunFam" id="3.40.47.10:FF:000019">
    <property type="entry name" value="Polyketide synthase type I"/>
    <property type="match status" value="1"/>
</dbReference>
<dbReference type="Pfam" id="PF00202">
    <property type="entry name" value="Aminotran_3"/>
    <property type="match status" value="1"/>
</dbReference>
<dbReference type="InterPro" id="IPR015421">
    <property type="entry name" value="PyrdxlP-dep_Trfase_major"/>
</dbReference>
<dbReference type="SUPFAM" id="SSF47336">
    <property type="entry name" value="ACP-like"/>
    <property type="match status" value="2"/>
</dbReference>
<dbReference type="Pfam" id="PF22621">
    <property type="entry name" value="CurL-like_PKS_C"/>
    <property type="match status" value="1"/>
</dbReference>
<evidence type="ECO:0000256" key="5">
    <source>
        <dbReference type="ARBA" id="ARBA00006432"/>
    </source>
</evidence>
<dbReference type="InterPro" id="IPR036736">
    <property type="entry name" value="ACP-like_sf"/>
</dbReference>
<dbReference type="InterPro" id="IPR020841">
    <property type="entry name" value="PKS_Beta-ketoAc_synthase_dom"/>
</dbReference>
<dbReference type="Pfam" id="PF00109">
    <property type="entry name" value="ketoacyl-synt"/>
    <property type="match status" value="1"/>
</dbReference>
<feature type="domain" description="Carrier" evidence="14">
    <location>
        <begin position="962"/>
        <end position="1037"/>
    </location>
</feature>
<dbReference type="SMART" id="SM00825">
    <property type="entry name" value="PKS_KS"/>
    <property type="match status" value="1"/>
</dbReference>
<dbReference type="SUPFAM" id="SSF52151">
    <property type="entry name" value="FabD/lysophospholipase-like"/>
    <property type="match status" value="1"/>
</dbReference>
<dbReference type="InterPro" id="IPR016035">
    <property type="entry name" value="Acyl_Trfase/lysoPLipase"/>
</dbReference>
<dbReference type="CDD" id="cd00610">
    <property type="entry name" value="OAT_like"/>
    <property type="match status" value="1"/>
</dbReference>
<evidence type="ECO:0000256" key="2">
    <source>
        <dbReference type="ARBA" id="ARBA00003299"/>
    </source>
</evidence>
<dbReference type="Pfam" id="PF00501">
    <property type="entry name" value="AMP-binding"/>
    <property type="match status" value="1"/>
</dbReference>
<name>S0FKH0_RUMCE</name>
<dbReference type="InterPro" id="IPR014030">
    <property type="entry name" value="Ketoacyl_synth_N"/>
</dbReference>
<dbReference type="SUPFAM" id="SSF53383">
    <property type="entry name" value="PLP-dependent transferases"/>
    <property type="match status" value="1"/>
</dbReference>
<dbReference type="Proteomes" id="UP000014155">
    <property type="component" value="Unassembled WGS sequence"/>
</dbReference>
<evidence type="ECO:0000313" key="17">
    <source>
        <dbReference type="Proteomes" id="UP000014155"/>
    </source>
</evidence>
<dbReference type="PANTHER" id="PTHR45527">
    <property type="entry name" value="NONRIBOSOMAL PEPTIDE SYNTHETASE"/>
    <property type="match status" value="1"/>
</dbReference>
<evidence type="ECO:0000313" key="16">
    <source>
        <dbReference type="EMBL" id="EMS72715.1"/>
    </source>
</evidence>
<keyword evidence="10" id="KW-0663">Pyridoxal phosphate</keyword>
<dbReference type="InterPro" id="IPR023213">
    <property type="entry name" value="CAT-like_dom_sf"/>
</dbReference>
<dbReference type="CDD" id="cd12117">
    <property type="entry name" value="A_NRPS_Srf_like"/>
    <property type="match status" value="1"/>
</dbReference>
<comment type="similarity">
    <text evidence="5">Belongs to the ATP-dependent AMP-binding enzyme family.</text>
</comment>
<evidence type="ECO:0000256" key="9">
    <source>
        <dbReference type="ARBA" id="ARBA00022679"/>
    </source>
</evidence>
<dbReference type="InterPro" id="IPR001242">
    <property type="entry name" value="Condensation_dom"/>
</dbReference>
<accession>S0FKH0</accession>
<dbReference type="InterPro" id="IPR010071">
    <property type="entry name" value="AA_adenyl_dom"/>
</dbReference>
<dbReference type="RefSeq" id="WP_004624976.1">
    <property type="nucleotide sequence ID" value="NZ_AORV01000026.1"/>
</dbReference>
<keyword evidence="17" id="KW-1185">Reference proteome</keyword>
<dbReference type="Gene3D" id="3.30.70.3290">
    <property type="match status" value="1"/>
</dbReference>
<dbReference type="SUPFAM" id="SSF56801">
    <property type="entry name" value="Acetyl-CoA synthetase-like"/>
    <property type="match status" value="1"/>
</dbReference>
<dbReference type="Gene3D" id="1.10.1200.10">
    <property type="entry name" value="ACP-like"/>
    <property type="match status" value="2"/>
</dbReference>
<evidence type="ECO:0000256" key="6">
    <source>
        <dbReference type="ARBA" id="ARBA00022450"/>
    </source>
</evidence>
<feature type="coiled-coil region" evidence="13">
    <location>
        <begin position="5"/>
        <end position="32"/>
    </location>
</feature>
<gene>
    <name evidence="16" type="ORF">CTER_1424</name>
</gene>
<dbReference type="Pfam" id="PF00668">
    <property type="entry name" value="Condensation"/>
    <property type="match status" value="2"/>
</dbReference>
<dbReference type="CDD" id="cd19531">
    <property type="entry name" value="LCL_NRPS-like"/>
    <property type="match status" value="2"/>
</dbReference>
<evidence type="ECO:0000259" key="14">
    <source>
        <dbReference type="PROSITE" id="PS50075"/>
    </source>
</evidence>
<dbReference type="PROSITE" id="PS00606">
    <property type="entry name" value="KS3_1"/>
    <property type="match status" value="1"/>
</dbReference>
<dbReference type="Gene3D" id="3.90.1150.10">
    <property type="entry name" value="Aspartate Aminotransferase, domain 1"/>
    <property type="match status" value="1"/>
</dbReference>
<dbReference type="InterPro" id="IPR015422">
    <property type="entry name" value="PyrdxlP-dep_Trfase_small"/>
</dbReference>
<dbReference type="FunFam" id="2.30.38.10:FF:000001">
    <property type="entry name" value="Non-ribosomal peptide synthetase PvdI"/>
    <property type="match status" value="1"/>
</dbReference>
<dbReference type="PATRIC" id="fig|1195236.3.peg.1742"/>
<dbReference type="InterPro" id="IPR016039">
    <property type="entry name" value="Thiolase-like"/>
</dbReference>
<dbReference type="InterPro" id="IPR001227">
    <property type="entry name" value="Ac_transferase_dom_sf"/>
</dbReference>
<dbReference type="GO" id="GO:0031177">
    <property type="term" value="F:phosphopantetheine binding"/>
    <property type="evidence" value="ECO:0007669"/>
    <property type="project" value="TreeGrafter"/>
</dbReference>
<keyword evidence="8" id="KW-0597">Phosphoprotein</keyword>
<dbReference type="SMART" id="SM00827">
    <property type="entry name" value="PKS_AT"/>
    <property type="match status" value="1"/>
</dbReference>
<dbReference type="NCBIfam" id="TIGR01733">
    <property type="entry name" value="AA-adenyl-dom"/>
    <property type="match status" value="1"/>
</dbReference>
<protein>
    <submittedName>
        <fullName evidence="16">Amino acid adenylation domain protein</fullName>
    </submittedName>
</protein>
<dbReference type="GO" id="GO:0006633">
    <property type="term" value="P:fatty acid biosynthetic process"/>
    <property type="evidence" value="ECO:0007669"/>
    <property type="project" value="InterPro"/>
</dbReference>
<evidence type="ECO:0000256" key="7">
    <source>
        <dbReference type="ARBA" id="ARBA00022490"/>
    </source>
</evidence>
<dbReference type="EMBL" id="AORV01000026">
    <property type="protein sequence ID" value="EMS72715.1"/>
    <property type="molecule type" value="Genomic_DNA"/>
</dbReference>